<dbReference type="NCBIfam" id="TIGR03083">
    <property type="entry name" value="maleylpyruvate isomerase family mycothiol-dependent enzyme"/>
    <property type="match status" value="1"/>
</dbReference>
<reference evidence="1 2" key="1">
    <citation type="submission" date="2018-06" db="EMBL/GenBank/DDBJ databases">
        <authorList>
            <consortium name="Pathogen Informatics"/>
            <person name="Doyle S."/>
        </authorList>
    </citation>
    <scope>NUCLEOTIDE SEQUENCE [LARGE SCALE GENOMIC DNA]</scope>
    <source>
        <strain evidence="1 2">NCTC7807</strain>
    </source>
</reference>
<dbReference type="SUPFAM" id="SSF109854">
    <property type="entry name" value="DinB/YfiT-like putative metalloenzymes"/>
    <property type="match status" value="1"/>
</dbReference>
<protein>
    <recommendedName>
        <fullName evidence="3">TIGR03085 family protein</fullName>
    </recommendedName>
</protein>
<evidence type="ECO:0000313" key="1">
    <source>
        <dbReference type="EMBL" id="SUP37962.1"/>
    </source>
</evidence>
<proteinExistence type="predicted"/>
<evidence type="ECO:0000313" key="2">
    <source>
        <dbReference type="Proteomes" id="UP000254150"/>
    </source>
</evidence>
<accession>A0A380NF28</accession>
<dbReference type="EMBL" id="UHID01000005">
    <property type="protein sequence ID" value="SUP37962.1"/>
    <property type="molecule type" value="Genomic_DNA"/>
</dbReference>
<dbReference type="InterPro" id="IPR034660">
    <property type="entry name" value="DinB/YfiT-like"/>
</dbReference>
<dbReference type="Proteomes" id="UP000254150">
    <property type="component" value="Unassembled WGS sequence"/>
</dbReference>
<sequence length="211" mass="23179">MSTHAKRERLLLADLLESAGPDAPTLCEGWRTKDLAAHVVLRERRPDAAGGMLVKPLAGRLERVQAEFTAKPYDELVQLIRTGPPRFSPFGLKQVDEAANTVEFYVHAEDVRRAQPEWSGRELDPVFSDVLWSRLEKMARGLGRKAPVGLVLRRPDGRTAVAHRGTPVVTVTGEPGELTLFAMGRQAHAEVALDGEEDAVAKARATKELGF</sequence>
<dbReference type="InterPro" id="IPR017517">
    <property type="entry name" value="Maleyloyr_isom"/>
</dbReference>
<organism evidence="1 2">
    <name type="scientific">Streptomyces griseus</name>
    <dbReference type="NCBI Taxonomy" id="1911"/>
    <lineage>
        <taxon>Bacteria</taxon>
        <taxon>Bacillati</taxon>
        <taxon>Actinomycetota</taxon>
        <taxon>Actinomycetes</taxon>
        <taxon>Kitasatosporales</taxon>
        <taxon>Streptomycetaceae</taxon>
        <taxon>Streptomyces</taxon>
    </lineage>
</organism>
<dbReference type="RefSeq" id="WP_100453118.1">
    <property type="nucleotide sequence ID" value="NZ_UHID01000005.1"/>
</dbReference>
<name>A0A380NF28_STRGR</name>
<evidence type="ECO:0008006" key="3">
    <source>
        <dbReference type="Google" id="ProtNLM"/>
    </source>
</evidence>
<dbReference type="NCBIfam" id="TIGR03085">
    <property type="entry name" value="TIGR03085 family metal-binding protein"/>
    <property type="match status" value="1"/>
</dbReference>
<gene>
    <name evidence="1" type="ORF">NCTC7807_02688</name>
</gene>
<dbReference type="InterPro" id="IPR017519">
    <property type="entry name" value="CHP03085"/>
</dbReference>
<dbReference type="AlphaFoldDB" id="A0A380NF28"/>
<dbReference type="GeneID" id="95069626"/>